<dbReference type="EMBL" id="KC012913">
    <property type="protein sequence ID" value="AFX93320.1"/>
    <property type="molecule type" value="Genomic_DNA"/>
</dbReference>
<dbReference type="GeneID" id="22276466"/>
<evidence type="ECO:0000313" key="1">
    <source>
        <dbReference type="EMBL" id="AFX93320.1"/>
    </source>
</evidence>
<dbReference type="RefSeq" id="YP_009098203.1">
    <property type="nucleotide sequence ID" value="NC_025417.1"/>
</dbReference>
<protein>
    <submittedName>
        <fullName evidence="1">Uncharacterized protein</fullName>
    </submittedName>
</protein>
<proteinExistence type="predicted"/>
<dbReference type="SMR" id="A0A075BF29"/>
<evidence type="ECO:0000313" key="2">
    <source>
        <dbReference type="Proteomes" id="UP000028568"/>
    </source>
</evidence>
<dbReference type="KEGG" id="vg:22276466"/>
<dbReference type="Proteomes" id="UP000028568">
    <property type="component" value="Segment"/>
</dbReference>
<accession>A0A075BF29</accession>
<reference evidence="1 2" key="1">
    <citation type="journal article" date="2014" name="PLoS ONE">
        <title>Improving the Safety of Staphylococcus aureus Polyvalent Phages by Their Production on a Staphylococcus xylosus Strain.</title>
        <authorList>
            <person name="El Haddad L."/>
            <person name="Ben Abdallah N."/>
            <person name="Plante P.L."/>
            <person name="Dumaresq J."/>
            <person name="Katsarava R."/>
            <person name="Labrie S."/>
            <person name="Corbeil J."/>
            <person name="St-Gelais D."/>
            <person name="Moineau S."/>
        </authorList>
    </citation>
    <scope>NUCLEOTIDE SEQUENCE [LARGE SCALE GENOMIC DNA]</scope>
</reference>
<sequence>MIGETINKLKVIKESSKRDKSRCKMYECLCECGEVIIVRSSTLRQGKIKSCGCESNKIHSELMRERNTTHGLSSNPMYQRWLGMKQRCYDVNAINYKNYGGRGIEICEEWKNDFKKFYDYMGDPPNENYQIDRINNDGNYEPGNVKWSTRSENSTNIRKKSTHNIYKKSNNVYNIQIVRKNKVKYFSAKSLEEAIELRDNVINKYNETGEW</sequence>
<name>A0A075BF29_9CAUD</name>
<organism evidence="1 2">
    <name type="scientific">Staphylococcus phage Team1</name>
    <dbReference type="NCBI Taxonomy" id="1262512"/>
    <lineage>
        <taxon>Viruses</taxon>
        <taxon>Duplodnaviria</taxon>
        <taxon>Heunggongvirae</taxon>
        <taxon>Uroviricota</taxon>
        <taxon>Caudoviricetes</taxon>
        <taxon>Herelleviridae</taxon>
        <taxon>Twortvirinae</taxon>
        <taxon>Kayvirus</taxon>
        <taxon>Kayvirus G1</taxon>
    </lineage>
</organism>